<dbReference type="InterPro" id="IPR051159">
    <property type="entry name" value="Hexapeptide_acetyltransf"/>
</dbReference>
<organism evidence="1 2">
    <name type="scientific">Chryseobacterium ureilyticum</name>
    <dbReference type="NCBI Taxonomy" id="373668"/>
    <lineage>
        <taxon>Bacteria</taxon>
        <taxon>Pseudomonadati</taxon>
        <taxon>Bacteroidota</taxon>
        <taxon>Flavobacteriia</taxon>
        <taxon>Flavobacteriales</taxon>
        <taxon>Weeksellaceae</taxon>
        <taxon>Chryseobacterium group</taxon>
        <taxon>Chryseobacterium</taxon>
    </lineage>
</organism>
<keyword evidence="1" id="KW-0808">Transferase</keyword>
<dbReference type="Gene3D" id="2.160.10.10">
    <property type="entry name" value="Hexapeptide repeat proteins"/>
    <property type="match status" value="1"/>
</dbReference>
<evidence type="ECO:0000313" key="2">
    <source>
        <dbReference type="Proteomes" id="UP000186744"/>
    </source>
</evidence>
<dbReference type="SUPFAM" id="SSF51161">
    <property type="entry name" value="Trimeric LpxA-like enzymes"/>
    <property type="match status" value="1"/>
</dbReference>
<dbReference type="InterPro" id="IPR011004">
    <property type="entry name" value="Trimer_LpxA-like_sf"/>
</dbReference>
<dbReference type="Proteomes" id="UP000186744">
    <property type="component" value="Unassembled WGS sequence"/>
</dbReference>
<proteinExistence type="predicted"/>
<dbReference type="Pfam" id="PF00132">
    <property type="entry name" value="Hexapep"/>
    <property type="match status" value="1"/>
</dbReference>
<dbReference type="AlphaFoldDB" id="A0A1N7LXG3"/>
<dbReference type="RefSeq" id="WP_076550975.1">
    <property type="nucleotide sequence ID" value="NZ_FTOL01000002.1"/>
</dbReference>
<dbReference type="EMBL" id="FTOL01000002">
    <property type="protein sequence ID" value="SIS78401.1"/>
    <property type="molecule type" value="Genomic_DNA"/>
</dbReference>
<dbReference type="PANTHER" id="PTHR23416">
    <property type="entry name" value="SIALIC ACID SYNTHASE-RELATED"/>
    <property type="match status" value="1"/>
</dbReference>
<sequence length="197" mass="21942">MFKAKVVFIYLKLIKYHHYFYYFVTRNLFRLGKIKFSETPSLGQLLLVRGEGKITVGKNCLFGIKRGGYNYKGVIEFQPREKNSQIIIEDDVQTNNNLFICAANKIVISSKTLIGQNVTIMDFEAHGIDPSKRSEIGKIGEIFIGRNVWIGNDVVILKNSSIGDNSIVAVGSVVSGKFPANVIIGGVPAKIIREITN</sequence>
<dbReference type="InterPro" id="IPR001451">
    <property type="entry name" value="Hexapep"/>
</dbReference>
<protein>
    <submittedName>
        <fullName evidence="1">Maltose O-acetyltransferase</fullName>
    </submittedName>
</protein>
<reference evidence="2" key="1">
    <citation type="submission" date="2017-01" db="EMBL/GenBank/DDBJ databases">
        <authorList>
            <person name="Varghese N."/>
            <person name="Submissions S."/>
        </authorList>
    </citation>
    <scope>NUCLEOTIDE SEQUENCE [LARGE SCALE GENOMIC DNA]</scope>
    <source>
        <strain evidence="2">DSM 18017</strain>
    </source>
</reference>
<accession>A0A1N7LXG3</accession>
<name>A0A1N7LXG3_9FLAO</name>
<dbReference type="GO" id="GO:0016740">
    <property type="term" value="F:transferase activity"/>
    <property type="evidence" value="ECO:0007669"/>
    <property type="project" value="UniProtKB-KW"/>
</dbReference>
<gene>
    <name evidence="1" type="ORF">SAMN05421786_10259</name>
</gene>
<dbReference type="PANTHER" id="PTHR23416:SF78">
    <property type="entry name" value="LIPOPOLYSACCHARIDE BIOSYNTHESIS O-ACETYL TRANSFERASE WBBJ-RELATED"/>
    <property type="match status" value="1"/>
</dbReference>
<dbReference type="STRING" id="373668.SAMN05421786_10259"/>
<dbReference type="CDD" id="cd04647">
    <property type="entry name" value="LbH_MAT_like"/>
    <property type="match status" value="1"/>
</dbReference>
<evidence type="ECO:0000313" key="1">
    <source>
        <dbReference type="EMBL" id="SIS78401.1"/>
    </source>
</evidence>
<keyword evidence="2" id="KW-1185">Reference proteome</keyword>